<evidence type="ECO:0000313" key="2">
    <source>
        <dbReference type="EMBL" id="ORX34583.1"/>
    </source>
</evidence>
<dbReference type="PANTHER" id="PTHR11750">
    <property type="entry name" value="PROTEIN N-TERMINAL AMIDASE"/>
    <property type="match status" value="1"/>
</dbReference>
<proteinExistence type="predicted"/>
<dbReference type="Gene3D" id="3.60.110.10">
    <property type="entry name" value="Carbon-nitrogen hydrolase"/>
    <property type="match status" value="1"/>
</dbReference>
<gene>
    <name evidence="2" type="ORF">BD324DRAFT_636524</name>
</gene>
<dbReference type="PANTHER" id="PTHR11750:SF26">
    <property type="entry name" value="PROTEIN N-TERMINAL AMIDASE"/>
    <property type="match status" value="1"/>
</dbReference>
<evidence type="ECO:0000259" key="1">
    <source>
        <dbReference type="PROSITE" id="PS50263"/>
    </source>
</evidence>
<keyword evidence="3" id="KW-1185">Reference proteome</keyword>
<dbReference type="FunCoup" id="A0A1Y1U968">
    <property type="interactions" value="3"/>
</dbReference>
<keyword evidence="2" id="KW-0378">Hydrolase</keyword>
<dbReference type="STRING" id="4999.A0A1Y1U968"/>
<dbReference type="OrthoDB" id="201515at2759"/>
<dbReference type="RefSeq" id="XP_021868846.1">
    <property type="nucleotide sequence ID" value="XM_022016903.1"/>
</dbReference>
<dbReference type="Proteomes" id="UP000193218">
    <property type="component" value="Unassembled WGS sequence"/>
</dbReference>
<accession>A0A1Y1U968</accession>
<name>A0A1Y1U968_9TREE</name>
<organism evidence="2 3">
    <name type="scientific">Kockovaella imperatae</name>
    <dbReference type="NCBI Taxonomy" id="4999"/>
    <lineage>
        <taxon>Eukaryota</taxon>
        <taxon>Fungi</taxon>
        <taxon>Dikarya</taxon>
        <taxon>Basidiomycota</taxon>
        <taxon>Agaricomycotina</taxon>
        <taxon>Tremellomycetes</taxon>
        <taxon>Tremellales</taxon>
        <taxon>Cuniculitremaceae</taxon>
        <taxon>Kockovaella</taxon>
    </lineage>
</organism>
<dbReference type="GO" id="GO:0030163">
    <property type="term" value="P:protein catabolic process"/>
    <property type="evidence" value="ECO:0007669"/>
    <property type="project" value="TreeGrafter"/>
</dbReference>
<dbReference type="InterPro" id="IPR039703">
    <property type="entry name" value="Nta1"/>
</dbReference>
<dbReference type="GeneID" id="33558712"/>
<dbReference type="InterPro" id="IPR036526">
    <property type="entry name" value="C-N_Hydrolase_sf"/>
</dbReference>
<evidence type="ECO:0000313" key="3">
    <source>
        <dbReference type="Proteomes" id="UP000193218"/>
    </source>
</evidence>
<dbReference type="SUPFAM" id="SSF56317">
    <property type="entry name" value="Carbon-nitrogen hydrolase"/>
    <property type="match status" value="1"/>
</dbReference>
<dbReference type="Pfam" id="PF00795">
    <property type="entry name" value="CN_hydrolase"/>
    <property type="match status" value="1"/>
</dbReference>
<comment type="caution">
    <text evidence="2">The sequence shown here is derived from an EMBL/GenBank/DDBJ whole genome shotgun (WGS) entry which is preliminary data.</text>
</comment>
<dbReference type="GO" id="GO:0008418">
    <property type="term" value="F:protein-N-terminal asparagine amidohydrolase activity"/>
    <property type="evidence" value="ECO:0007669"/>
    <property type="project" value="InterPro"/>
</dbReference>
<dbReference type="InterPro" id="IPR003010">
    <property type="entry name" value="C-N_Hydrolase"/>
</dbReference>
<feature type="domain" description="CN hydrolase" evidence="1">
    <location>
        <begin position="25"/>
        <end position="354"/>
    </location>
</feature>
<dbReference type="AlphaFoldDB" id="A0A1Y1U968"/>
<reference evidence="2 3" key="1">
    <citation type="submission" date="2017-03" db="EMBL/GenBank/DDBJ databases">
        <title>Widespread Adenine N6-methylation of Active Genes in Fungi.</title>
        <authorList>
            <consortium name="DOE Joint Genome Institute"/>
            <person name="Mondo S.J."/>
            <person name="Dannebaum R.O."/>
            <person name="Kuo R.C."/>
            <person name="Louie K.B."/>
            <person name="Bewick A.J."/>
            <person name="Labutti K."/>
            <person name="Haridas S."/>
            <person name="Kuo A."/>
            <person name="Salamov A."/>
            <person name="Ahrendt S.R."/>
            <person name="Lau R."/>
            <person name="Bowen B.P."/>
            <person name="Lipzen A."/>
            <person name="Sullivan W."/>
            <person name="Andreopoulos W.B."/>
            <person name="Clum A."/>
            <person name="Lindquist E."/>
            <person name="Daum C."/>
            <person name="Northen T.R."/>
            <person name="Ramamoorthy G."/>
            <person name="Schmitz R.J."/>
            <person name="Gryganskyi A."/>
            <person name="Culley D."/>
            <person name="Magnuson J."/>
            <person name="James T.Y."/>
            <person name="O'Malley M.A."/>
            <person name="Stajich J.E."/>
            <person name="Spatafora J.W."/>
            <person name="Visel A."/>
            <person name="Grigoriev I.V."/>
        </authorList>
    </citation>
    <scope>NUCLEOTIDE SEQUENCE [LARGE SCALE GENOMIC DNA]</scope>
    <source>
        <strain evidence="2 3">NRRL Y-17943</strain>
    </source>
</reference>
<dbReference type="GO" id="GO:0070773">
    <property type="term" value="F:protein-N-terminal glutamine amidohydrolase activity"/>
    <property type="evidence" value="ECO:0007669"/>
    <property type="project" value="InterPro"/>
</dbReference>
<dbReference type="InParanoid" id="A0A1Y1U968"/>
<dbReference type="PROSITE" id="PS50263">
    <property type="entry name" value="CN_HYDROLASE"/>
    <property type="match status" value="1"/>
</dbReference>
<protein>
    <submittedName>
        <fullName evidence="2">Carbon-nitrogen hydrolase</fullName>
    </submittedName>
</protein>
<sequence>MSTPIRGLPVPFRDSPAPAYRREPLRVACVQFDVKRGEVKRNAESVEAMTSRLQPDSLDLLVLPEMCLSGYIFNSATAILPYLEQPRIGPTSLLARSLARRLRCHVVAGYPEALVEESGEAPTASSSSSLLLDSSAGVEETGPKAMKALEGEGEGVGFNSAIVVGPEGEIVGNYRKTFRFDTDKCWARAGSGFMHFDLPEPLGRTAIGICMDMNPKDFIAPWDAFELGSYVRESGADTLVVPMNWLQAPVEPPNQGLEMDPTAPDESSLNYWAARLQPLHDPTPGYVSPSPSSAMDPQGGKQVTFVACNRVGVEDGKRYVGTSCVMTLSSDPRRIELVEVCNMTEERVLVATVV</sequence>
<dbReference type="EMBL" id="NBSH01000014">
    <property type="protein sequence ID" value="ORX34583.1"/>
    <property type="molecule type" value="Genomic_DNA"/>
</dbReference>